<dbReference type="SMART" id="SM00862">
    <property type="entry name" value="Trans_reg_C"/>
    <property type="match status" value="1"/>
</dbReference>
<sequence length="1047" mass="110577">MGLRIQVLGPVRAWRGTEEIDFGRPGQRAVLGLLALAGGRPVLRPELVDLLWAERPPVRAVNVIQTHVKGLRRLLEPDRLPRGRSAVLPAVGDGYALSVPPGTVDLAEFRRLVGAAVARQRAGELVAAAALLGEAVSLWTARPLADIPYLADSPRITALDRERHAALARYGDLMIATGSAVDVLAPLEANAGDHPLDELAQALLIRAYHAAGRRDDAFAAYEAVRRRLADQLGIDPGPELVAAHAELLRTSAAPTASDPATAAASTTGGRAAPAQLPADVFGFTGRERELAALDAALPDRDAEARPADRRGAEDRPTGGRDAGDRGAEGRDSAAQPILISAVAGTAGVGKSALAVHWAHRVRHRFPDGQLHVDLRGYDPAQPVPAATVLAGFLRALGLPGQQIPDELDELAARYRTEVADRRMLLLLDNAGSVEQVRPLLPGTPGCVVVVTSRDPLAGLVARHGARRIDLDLLPADEALALLGTLIGARVAAEPDAAAALVAQCARLPLALRLTAELAVGRPAARLADLVGELDDERERIDRLDAGGDPRTALRAVFSWSYRQLPAAAARAFHLMGLHPGPDLDVAAAAALIGADGGAPLDGLARAYLIRPTGDGRYGMHDLLRAYAAELSSERDDAQTRRAALDRLLAHYLAAATRAMDLLYPAEQHRRPEVADDAAPGPRWETPEAAGAWLDTELPNLRAVCLHAARHGRPEYPARMGGVLSRYLNAGHPLDALAIYESVLTVADPAGHALTRLNLGGTHIRLGRYDRAEEHYRRALAAFRAIGDETGAARALGGLGLVCEAVGRYAAAAGHFADALVLFERLGDATGQVRAITSLGLVESRFGRHARAVEHHQRALRIARGTDDRFGVASTLLNLGLAEFRSGRCAAAAEHQREALAISTAIGDRFGAAHALTNLGDLARRDGRHAAAVGHHERALATFRELQEPYGEACAQNGLGEALGDLGQYAEAIERHGGALSIAAAIGDREEHARAAVGLGEAYAGAGDLAAARRHLECALALYTELGAVEAGDVRARLHRLPTSARAS</sequence>
<dbReference type="GO" id="GO:0003677">
    <property type="term" value="F:DNA binding"/>
    <property type="evidence" value="ECO:0007669"/>
    <property type="project" value="UniProtKB-UniRule"/>
</dbReference>
<dbReference type="AlphaFoldDB" id="A0A8J3YQ59"/>
<reference evidence="9" key="1">
    <citation type="submission" date="2021-01" db="EMBL/GenBank/DDBJ databases">
        <title>Whole genome shotgun sequence of Virgisporangium aliadipatigenens NBRC 105644.</title>
        <authorList>
            <person name="Komaki H."/>
            <person name="Tamura T."/>
        </authorList>
    </citation>
    <scope>NUCLEOTIDE SEQUENCE</scope>
    <source>
        <strain evidence="9">NBRC 105644</strain>
    </source>
</reference>
<dbReference type="PANTHER" id="PTHR35807:SF1">
    <property type="entry name" value="TRANSCRIPTIONAL REGULATOR REDD"/>
    <property type="match status" value="1"/>
</dbReference>
<dbReference type="InterPro" id="IPR019734">
    <property type="entry name" value="TPR_rpt"/>
</dbReference>
<dbReference type="InterPro" id="IPR001867">
    <property type="entry name" value="OmpR/PhoB-type_DNA-bd"/>
</dbReference>
<dbReference type="SUPFAM" id="SSF46894">
    <property type="entry name" value="C-terminal effector domain of the bipartite response regulators"/>
    <property type="match status" value="1"/>
</dbReference>
<dbReference type="GO" id="GO:0000160">
    <property type="term" value="P:phosphorelay signal transduction system"/>
    <property type="evidence" value="ECO:0007669"/>
    <property type="project" value="InterPro"/>
</dbReference>
<dbReference type="SMART" id="SM01043">
    <property type="entry name" value="BTAD"/>
    <property type="match status" value="1"/>
</dbReference>
<dbReference type="Gene3D" id="1.25.40.10">
    <property type="entry name" value="Tetratricopeptide repeat domain"/>
    <property type="match status" value="3"/>
</dbReference>
<name>A0A8J3YQ59_9ACTN</name>
<evidence type="ECO:0000313" key="10">
    <source>
        <dbReference type="Proteomes" id="UP000619260"/>
    </source>
</evidence>
<dbReference type="Pfam" id="PF00486">
    <property type="entry name" value="Trans_reg_C"/>
    <property type="match status" value="1"/>
</dbReference>
<dbReference type="InterPro" id="IPR016032">
    <property type="entry name" value="Sig_transdc_resp-reg_C-effctor"/>
</dbReference>
<dbReference type="RefSeq" id="WP_203903107.1">
    <property type="nucleotide sequence ID" value="NZ_BOPF01000029.1"/>
</dbReference>
<dbReference type="InterPro" id="IPR027417">
    <property type="entry name" value="P-loop_NTPase"/>
</dbReference>
<evidence type="ECO:0000313" key="9">
    <source>
        <dbReference type="EMBL" id="GIJ49634.1"/>
    </source>
</evidence>
<keyword evidence="5" id="KW-0802">TPR repeat</keyword>
<dbReference type="SMART" id="SM00028">
    <property type="entry name" value="TPR"/>
    <property type="match status" value="8"/>
</dbReference>
<comment type="similarity">
    <text evidence="1">Belongs to the AfsR/DnrI/RedD regulatory family.</text>
</comment>
<proteinExistence type="inferred from homology"/>
<keyword evidence="3 6" id="KW-0238">DNA-binding</keyword>
<gene>
    <name evidence="9" type="ORF">Val02_65200</name>
</gene>
<dbReference type="Gene3D" id="3.40.50.300">
    <property type="entry name" value="P-loop containing nucleotide triphosphate hydrolases"/>
    <property type="match status" value="1"/>
</dbReference>
<dbReference type="GO" id="GO:0043531">
    <property type="term" value="F:ADP binding"/>
    <property type="evidence" value="ECO:0007669"/>
    <property type="project" value="InterPro"/>
</dbReference>
<dbReference type="PROSITE" id="PS50005">
    <property type="entry name" value="TPR"/>
    <property type="match status" value="1"/>
</dbReference>
<keyword evidence="2" id="KW-0805">Transcription regulation</keyword>
<evidence type="ECO:0000256" key="4">
    <source>
        <dbReference type="ARBA" id="ARBA00023163"/>
    </source>
</evidence>
<evidence type="ECO:0000256" key="1">
    <source>
        <dbReference type="ARBA" id="ARBA00005820"/>
    </source>
</evidence>
<evidence type="ECO:0000256" key="2">
    <source>
        <dbReference type="ARBA" id="ARBA00023015"/>
    </source>
</evidence>
<feature type="compositionally biased region" description="Basic and acidic residues" evidence="7">
    <location>
        <begin position="294"/>
        <end position="331"/>
    </location>
</feature>
<dbReference type="EMBL" id="BOPF01000029">
    <property type="protein sequence ID" value="GIJ49634.1"/>
    <property type="molecule type" value="Genomic_DNA"/>
</dbReference>
<keyword evidence="10" id="KW-1185">Reference proteome</keyword>
<dbReference type="Pfam" id="PF03704">
    <property type="entry name" value="BTAD"/>
    <property type="match status" value="1"/>
</dbReference>
<dbReference type="SUPFAM" id="SSF52540">
    <property type="entry name" value="P-loop containing nucleoside triphosphate hydrolases"/>
    <property type="match status" value="1"/>
</dbReference>
<feature type="region of interest" description="Disordered" evidence="7">
    <location>
        <begin position="252"/>
        <end position="271"/>
    </location>
</feature>
<feature type="repeat" description="TPR" evidence="5">
    <location>
        <begin position="752"/>
        <end position="785"/>
    </location>
</feature>
<dbReference type="PRINTS" id="PR00364">
    <property type="entry name" value="DISEASERSIST"/>
</dbReference>
<dbReference type="GO" id="GO:0006355">
    <property type="term" value="P:regulation of DNA-templated transcription"/>
    <property type="evidence" value="ECO:0007669"/>
    <property type="project" value="InterPro"/>
</dbReference>
<dbReference type="InterPro" id="IPR011990">
    <property type="entry name" value="TPR-like_helical_dom_sf"/>
</dbReference>
<evidence type="ECO:0000256" key="7">
    <source>
        <dbReference type="SAM" id="MobiDB-lite"/>
    </source>
</evidence>
<dbReference type="PANTHER" id="PTHR35807">
    <property type="entry name" value="TRANSCRIPTIONAL REGULATOR REDD-RELATED"/>
    <property type="match status" value="1"/>
</dbReference>
<evidence type="ECO:0000256" key="6">
    <source>
        <dbReference type="PROSITE-ProRule" id="PRU01091"/>
    </source>
</evidence>
<dbReference type="Pfam" id="PF13424">
    <property type="entry name" value="TPR_12"/>
    <property type="match status" value="3"/>
</dbReference>
<dbReference type="Proteomes" id="UP000619260">
    <property type="component" value="Unassembled WGS sequence"/>
</dbReference>
<dbReference type="SUPFAM" id="SSF48452">
    <property type="entry name" value="TPR-like"/>
    <property type="match status" value="3"/>
</dbReference>
<feature type="domain" description="OmpR/PhoB-type" evidence="8">
    <location>
        <begin position="1"/>
        <end position="99"/>
    </location>
</feature>
<evidence type="ECO:0000256" key="5">
    <source>
        <dbReference type="PROSITE-ProRule" id="PRU00339"/>
    </source>
</evidence>
<dbReference type="PROSITE" id="PS51755">
    <property type="entry name" value="OMPR_PHOB"/>
    <property type="match status" value="1"/>
</dbReference>
<dbReference type="InterPro" id="IPR005158">
    <property type="entry name" value="BTAD"/>
</dbReference>
<feature type="region of interest" description="Disordered" evidence="7">
    <location>
        <begin position="294"/>
        <end position="332"/>
    </location>
</feature>
<organism evidence="9 10">
    <name type="scientific">Virgisporangium aliadipatigenens</name>
    <dbReference type="NCBI Taxonomy" id="741659"/>
    <lineage>
        <taxon>Bacteria</taxon>
        <taxon>Bacillati</taxon>
        <taxon>Actinomycetota</taxon>
        <taxon>Actinomycetes</taxon>
        <taxon>Micromonosporales</taxon>
        <taxon>Micromonosporaceae</taxon>
        <taxon>Virgisporangium</taxon>
    </lineage>
</organism>
<dbReference type="CDD" id="cd15831">
    <property type="entry name" value="BTAD"/>
    <property type="match status" value="1"/>
</dbReference>
<evidence type="ECO:0000256" key="3">
    <source>
        <dbReference type="ARBA" id="ARBA00023125"/>
    </source>
</evidence>
<protein>
    <submittedName>
        <fullName evidence="9">XRE family transcriptional regulator</fullName>
    </submittedName>
</protein>
<keyword evidence="4" id="KW-0804">Transcription</keyword>
<accession>A0A8J3YQ59</accession>
<dbReference type="Gene3D" id="1.10.10.10">
    <property type="entry name" value="Winged helix-like DNA-binding domain superfamily/Winged helix DNA-binding domain"/>
    <property type="match status" value="1"/>
</dbReference>
<comment type="caution">
    <text evidence="9">The sequence shown here is derived from an EMBL/GenBank/DDBJ whole genome shotgun (WGS) entry which is preliminary data.</text>
</comment>
<dbReference type="InterPro" id="IPR036388">
    <property type="entry name" value="WH-like_DNA-bd_sf"/>
</dbReference>
<evidence type="ECO:0000259" key="8">
    <source>
        <dbReference type="PROSITE" id="PS51755"/>
    </source>
</evidence>
<feature type="DNA-binding region" description="OmpR/PhoB-type" evidence="6">
    <location>
        <begin position="1"/>
        <end position="99"/>
    </location>
</feature>
<dbReference type="InterPro" id="IPR051677">
    <property type="entry name" value="AfsR-DnrI-RedD_regulator"/>
</dbReference>